<dbReference type="SUPFAM" id="SSF102114">
    <property type="entry name" value="Radical SAM enzymes"/>
    <property type="match status" value="2"/>
</dbReference>
<dbReference type="InterPro" id="IPR007197">
    <property type="entry name" value="rSAM"/>
</dbReference>
<dbReference type="AlphaFoldDB" id="A0A2J7ZMX9"/>
<dbReference type="InterPro" id="IPR010722">
    <property type="entry name" value="BATS_dom"/>
</dbReference>
<dbReference type="PANTHER" id="PTHR43583:SF2">
    <property type="entry name" value="THIAZOLE BIOSYNTHESIS PROTEIN"/>
    <property type="match status" value="1"/>
</dbReference>
<dbReference type="SFLD" id="SFLDG01081">
    <property type="entry name" value="cleavage_of_the_Ca-Cb_bond_in"/>
    <property type="match status" value="1"/>
</dbReference>
<dbReference type="PANTHER" id="PTHR43583">
    <property type="entry name" value="2-IMINOACETATE SYNTHASE"/>
    <property type="match status" value="1"/>
</dbReference>
<sequence length="670" mass="74628">MLQGCLPSSARRAGCPSRLPAGMARRLPVARYAPGSKVPHLWSVERETHHTYRDPAEFIDEAKIFKALEATKEHAKDAGRVRDILAKAKQNAFVGHSPNVPDKQSEFVQGLNLEECATLLNVDSDNVTLMNDIFDTALAIKNRIYGNRVVLFAPLYIANHCVNSCTYCAFRSANKGMERSILTDDDLREEVAALQLQGHRRILALTGESPTYTFEQFLHAVDVMASVKTEPFGSIRRINVEIPPLSVSDMRRLKATDNVGTFVLFQESYHRDTFKTMHPTGPKSDFDYRVLTQDRAMRAGLDDVGIGALFGLFDYRYEVCAMLMHAEHLEREYHAGPHTISVPRMRPADGSELSISPPYPVNDADFKKLVAVIRIAVRGGLAPVAAWGRVLVPYTGMILSTRESPEMRSDLLKCGMSQISAGSRTDVGAYHKDHTLSTEANLGKLAGQPTGDIVKWLLEDGYVPSWCTACYRQGRTGEDFMNICKAGDIHNFCHPNSLLTLQEYLSDYADPDLRAKGEAHLEREYHAGPHTISVPRMRPADGSELSISPPYPVNDADFKKLVAVIRIAVPYTGMILSTRESPEMRSQLLKCGMSQISAGSRTDVGAYHKDHTLSTEINLSNLTGQFSLLDHRPMEEIVQWLLDEGYVPSWCTACYRQGRTGEDFMKICKA</sequence>
<keyword evidence="5" id="KW-0408">Iron</keyword>
<dbReference type="InterPro" id="IPR058240">
    <property type="entry name" value="rSAM_sf"/>
</dbReference>
<evidence type="ECO:0000256" key="1">
    <source>
        <dbReference type="ARBA" id="ARBA00001966"/>
    </source>
</evidence>
<name>A0A2J7ZMX9_9CHLO</name>
<reference evidence="8 9" key="1">
    <citation type="journal article" date="2017" name="Mol. Biol. Evol.">
        <title>The 4-celled Tetrabaena socialis nuclear genome reveals the essential components for genetic control of cell number at the origin of multicellularity in the volvocine lineage.</title>
        <authorList>
            <person name="Featherston J."/>
            <person name="Arakaki Y."/>
            <person name="Hanschen E.R."/>
            <person name="Ferris P.J."/>
            <person name="Michod R.E."/>
            <person name="Olson B.J.S.C."/>
            <person name="Nozaki H."/>
            <person name="Durand P.M."/>
        </authorList>
    </citation>
    <scope>NUCLEOTIDE SEQUENCE [LARGE SCALE GENOMIC DNA]</scope>
    <source>
        <strain evidence="8 9">NIES-571</strain>
    </source>
</reference>
<dbReference type="OrthoDB" id="10261561at2759"/>
<keyword evidence="2" id="KW-0004">4Fe-4S</keyword>
<feature type="domain" description="Biotin and thiamin synthesis-associated" evidence="7">
    <location>
        <begin position="533"/>
        <end position="648"/>
    </location>
</feature>
<evidence type="ECO:0000313" key="8">
    <source>
        <dbReference type="EMBL" id="PNH01619.1"/>
    </source>
</evidence>
<evidence type="ECO:0000259" key="7">
    <source>
        <dbReference type="SMART" id="SM00876"/>
    </source>
</evidence>
<dbReference type="SFLD" id="SFLDS00029">
    <property type="entry name" value="Radical_SAM"/>
    <property type="match status" value="1"/>
</dbReference>
<dbReference type="Pfam" id="PF06968">
    <property type="entry name" value="BATS"/>
    <property type="match status" value="2"/>
</dbReference>
<dbReference type="InterPro" id="IPR024007">
    <property type="entry name" value="FeFe-hyd_mat_HydG"/>
</dbReference>
<protein>
    <submittedName>
        <fullName evidence="8">2-iminoacetate synthase</fullName>
    </submittedName>
</protein>
<dbReference type="InterPro" id="IPR034428">
    <property type="entry name" value="ThiH/NoCL/HydG-like"/>
</dbReference>
<evidence type="ECO:0000256" key="3">
    <source>
        <dbReference type="ARBA" id="ARBA00022691"/>
    </source>
</evidence>
<dbReference type="InterPro" id="IPR013785">
    <property type="entry name" value="Aldolase_TIM"/>
</dbReference>
<dbReference type="GO" id="GO:0046872">
    <property type="term" value="F:metal ion binding"/>
    <property type="evidence" value="ECO:0007669"/>
    <property type="project" value="UniProtKB-KW"/>
</dbReference>
<gene>
    <name evidence="8" type="ORF">TSOC_012482</name>
</gene>
<proteinExistence type="predicted"/>
<organism evidence="8 9">
    <name type="scientific">Tetrabaena socialis</name>
    <dbReference type="NCBI Taxonomy" id="47790"/>
    <lineage>
        <taxon>Eukaryota</taxon>
        <taxon>Viridiplantae</taxon>
        <taxon>Chlorophyta</taxon>
        <taxon>core chlorophytes</taxon>
        <taxon>Chlorophyceae</taxon>
        <taxon>CS clade</taxon>
        <taxon>Chlamydomonadales</taxon>
        <taxon>Tetrabaenaceae</taxon>
        <taxon>Tetrabaena</taxon>
    </lineage>
</organism>
<evidence type="ECO:0000256" key="2">
    <source>
        <dbReference type="ARBA" id="ARBA00022485"/>
    </source>
</evidence>
<evidence type="ECO:0000256" key="5">
    <source>
        <dbReference type="ARBA" id="ARBA00023004"/>
    </source>
</evidence>
<dbReference type="NCBIfam" id="TIGR03955">
    <property type="entry name" value="rSAM_HydG"/>
    <property type="match status" value="1"/>
</dbReference>
<dbReference type="SFLD" id="SFLDF00319">
    <property type="entry name" value="Fe_hydrogenase_maturase_(HydG"/>
    <property type="match status" value="1"/>
</dbReference>
<accession>A0A2J7ZMX9</accession>
<keyword evidence="6" id="KW-0411">Iron-sulfur</keyword>
<feature type="domain" description="Biotin and thiamin synthesis-associated" evidence="7">
    <location>
        <begin position="341"/>
        <end position="464"/>
    </location>
</feature>
<dbReference type="GO" id="GO:0051539">
    <property type="term" value="F:4 iron, 4 sulfur cluster binding"/>
    <property type="evidence" value="ECO:0007669"/>
    <property type="project" value="UniProtKB-KW"/>
</dbReference>
<dbReference type="EMBL" id="PGGS01000837">
    <property type="protein sequence ID" value="PNH01619.1"/>
    <property type="molecule type" value="Genomic_DNA"/>
</dbReference>
<evidence type="ECO:0000256" key="6">
    <source>
        <dbReference type="ARBA" id="ARBA00023014"/>
    </source>
</evidence>
<keyword evidence="9" id="KW-1185">Reference proteome</keyword>
<dbReference type="GO" id="GO:0042364">
    <property type="term" value="P:water-soluble vitamin biosynthetic process"/>
    <property type="evidence" value="ECO:0007669"/>
    <property type="project" value="UniProtKB-ARBA"/>
</dbReference>
<dbReference type="Pfam" id="PF04055">
    <property type="entry name" value="Radical_SAM"/>
    <property type="match status" value="1"/>
</dbReference>
<dbReference type="GO" id="GO:0003824">
    <property type="term" value="F:catalytic activity"/>
    <property type="evidence" value="ECO:0007669"/>
    <property type="project" value="InterPro"/>
</dbReference>
<dbReference type="GO" id="GO:0044272">
    <property type="term" value="P:sulfur compound biosynthetic process"/>
    <property type="evidence" value="ECO:0007669"/>
    <property type="project" value="UniProtKB-ARBA"/>
</dbReference>
<keyword evidence="3" id="KW-0949">S-adenosyl-L-methionine</keyword>
<keyword evidence="4" id="KW-0479">Metal-binding</keyword>
<feature type="non-terminal residue" evidence="8">
    <location>
        <position position="670"/>
    </location>
</feature>
<dbReference type="SFLD" id="SFLDG01060">
    <property type="entry name" value="BATS_domain_containing"/>
    <property type="match status" value="1"/>
</dbReference>
<dbReference type="Gene3D" id="3.20.20.70">
    <property type="entry name" value="Aldolase class I"/>
    <property type="match status" value="2"/>
</dbReference>
<evidence type="ECO:0000256" key="4">
    <source>
        <dbReference type="ARBA" id="ARBA00022723"/>
    </source>
</evidence>
<comment type="cofactor">
    <cofactor evidence="1">
        <name>[4Fe-4S] cluster</name>
        <dbReference type="ChEBI" id="CHEBI:49883"/>
    </cofactor>
</comment>
<comment type="caution">
    <text evidence="8">The sequence shown here is derived from an EMBL/GenBank/DDBJ whole genome shotgun (WGS) entry which is preliminary data.</text>
</comment>
<dbReference type="Proteomes" id="UP000236333">
    <property type="component" value="Unassembled WGS sequence"/>
</dbReference>
<evidence type="ECO:0000313" key="9">
    <source>
        <dbReference type="Proteomes" id="UP000236333"/>
    </source>
</evidence>
<dbReference type="SMART" id="SM00876">
    <property type="entry name" value="BATS"/>
    <property type="match status" value="2"/>
</dbReference>